<protein>
    <submittedName>
        <fullName evidence="1">9417_t:CDS:1</fullName>
    </submittedName>
</protein>
<evidence type="ECO:0000313" key="1">
    <source>
        <dbReference type="EMBL" id="CAG8538890.1"/>
    </source>
</evidence>
<name>A0ACA9LSW8_9GLOM</name>
<keyword evidence="2" id="KW-1185">Reference proteome</keyword>
<reference evidence="1" key="1">
    <citation type="submission" date="2021-06" db="EMBL/GenBank/DDBJ databases">
        <authorList>
            <person name="Kallberg Y."/>
            <person name="Tangrot J."/>
            <person name="Rosling A."/>
        </authorList>
    </citation>
    <scope>NUCLEOTIDE SEQUENCE</scope>
    <source>
        <strain evidence="1">IL203A</strain>
    </source>
</reference>
<dbReference type="Proteomes" id="UP000789702">
    <property type="component" value="Unassembled WGS sequence"/>
</dbReference>
<evidence type="ECO:0000313" key="2">
    <source>
        <dbReference type="Proteomes" id="UP000789702"/>
    </source>
</evidence>
<organism evidence="1 2">
    <name type="scientific">Dentiscutata heterogama</name>
    <dbReference type="NCBI Taxonomy" id="1316150"/>
    <lineage>
        <taxon>Eukaryota</taxon>
        <taxon>Fungi</taxon>
        <taxon>Fungi incertae sedis</taxon>
        <taxon>Mucoromycota</taxon>
        <taxon>Glomeromycotina</taxon>
        <taxon>Glomeromycetes</taxon>
        <taxon>Diversisporales</taxon>
        <taxon>Gigasporaceae</taxon>
        <taxon>Dentiscutata</taxon>
    </lineage>
</organism>
<sequence length="380" mass="43302">MTIYYLSYLAISYGSYQGSFDLIHTSINSYGGIIGIATINNTNMSFPLVTPVAAISDDNFQSTSYLIIREGYKSPDSICRASIPNCFANNKIKFPFTKIDIDILFAYNSVEIGGPLNATFNIHPELQIYVCEYVKDNKISYDWARKFGVRTLIFISALEVLKASVIIHARYVLSAQQNSLIVFASLSPLILIYLIFSLMLCDFGIWFIRRHILIIKDLKNVNYLQLFGDFLLHSLPMLVLTTQHFIYSFNQNHQYPSIISILSIVGNCIVILINIFRLYAANKSIREAQNFDEVTKHYNELQQPNQKLLIFALIDCGLNIIPLGFIISLAVQGFNSIFIFIISLLVAIAKLLVCFSQFYTLRFRRQLKSPLVFSIAMNEY</sequence>
<dbReference type="EMBL" id="CAJVPU010004845">
    <property type="protein sequence ID" value="CAG8538890.1"/>
    <property type="molecule type" value="Genomic_DNA"/>
</dbReference>
<gene>
    <name evidence="1" type="ORF">DHETER_LOCUS4713</name>
</gene>
<proteinExistence type="predicted"/>
<accession>A0ACA9LSW8</accession>
<comment type="caution">
    <text evidence="1">The sequence shown here is derived from an EMBL/GenBank/DDBJ whole genome shotgun (WGS) entry which is preliminary data.</text>
</comment>